<proteinExistence type="predicted"/>
<evidence type="ECO:0000256" key="2">
    <source>
        <dbReference type="SAM" id="Phobius"/>
    </source>
</evidence>
<keyword evidence="2" id="KW-1133">Transmembrane helix</keyword>
<dbReference type="STRING" id="285458.BGM19_08805"/>
<keyword evidence="2" id="KW-0812">Transmembrane</keyword>
<feature type="transmembrane region" description="Helical" evidence="2">
    <location>
        <begin position="34"/>
        <end position="60"/>
    </location>
</feature>
<accession>A0A1E5PE14</accession>
<evidence type="ECO:0000313" key="4">
    <source>
        <dbReference type="Proteomes" id="UP000095759"/>
    </source>
</evidence>
<gene>
    <name evidence="3" type="ORF">AS594_28075</name>
</gene>
<feature type="compositionally biased region" description="Basic and acidic residues" evidence="1">
    <location>
        <begin position="1"/>
        <end position="10"/>
    </location>
</feature>
<protein>
    <submittedName>
        <fullName evidence="3">Uncharacterized protein</fullName>
    </submittedName>
</protein>
<dbReference type="AlphaFoldDB" id="A0A1E5PE14"/>
<feature type="compositionally biased region" description="Basic residues" evidence="1">
    <location>
        <begin position="11"/>
        <end position="20"/>
    </location>
</feature>
<keyword evidence="2" id="KW-0472">Membrane</keyword>
<evidence type="ECO:0000313" key="3">
    <source>
        <dbReference type="EMBL" id="OEJ27770.1"/>
    </source>
</evidence>
<organism evidence="3 4">
    <name type="scientific">Streptomyces agglomeratus</name>
    <dbReference type="NCBI Taxonomy" id="285458"/>
    <lineage>
        <taxon>Bacteria</taxon>
        <taxon>Bacillati</taxon>
        <taxon>Actinomycetota</taxon>
        <taxon>Actinomycetes</taxon>
        <taxon>Kitasatosporales</taxon>
        <taxon>Streptomycetaceae</taxon>
        <taxon>Streptomyces</taxon>
    </lineage>
</organism>
<name>A0A1E5PE14_9ACTN</name>
<comment type="caution">
    <text evidence="3">The sequence shown here is derived from an EMBL/GenBank/DDBJ whole genome shotgun (WGS) entry which is preliminary data.</text>
</comment>
<evidence type="ECO:0000256" key="1">
    <source>
        <dbReference type="SAM" id="MobiDB-lite"/>
    </source>
</evidence>
<sequence>MNTHAPDRNGRRPARRAHPRPVRDHRTAEQVMKAILVVAAVLAAIVVPYLAFVIGVHALAG</sequence>
<dbReference type="EMBL" id="MEHJ01000001">
    <property type="protein sequence ID" value="OEJ27770.1"/>
    <property type="molecule type" value="Genomic_DNA"/>
</dbReference>
<dbReference type="RefSeq" id="WP_069929628.1">
    <property type="nucleotide sequence ID" value="NZ_MEHI01000001.1"/>
</dbReference>
<reference evidence="3 4" key="1">
    <citation type="submission" date="2016-08" db="EMBL/GenBank/DDBJ databases">
        <title>Complete genome sequence of Streptomyces agglomeratus strain 6-3-2, a novel anti-MRSA actinomycete isolated from Wuli of Tebit, China.</title>
        <authorList>
            <person name="Chen X."/>
        </authorList>
    </citation>
    <scope>NUCLEOTIDE SEQUENCE [LARGE SCALE GENOMIC DNA]</scope>
    <source>
        <strain evidence="3 4">6-3-2</strain>
    </source>
</reference>
<dbReference type="Proteomes" id="UP000095759">
    <property type="component" value="Unassembled WGS sequence"/>
</dbReference>
<feature type="region of interest" description="Disordered" evidence="1">
    <location>
        <begin position="1"/>
        <end position="25"/>
    </location>
</feature>
<keyword evidence="4" id="KW-1185">Reference proteome</keyword>